<proteinExistence type="inferred from homology"/>
<dbReference type="Pfam" id="PF05206">
    <property type="entry name" value="TRM13"/>
    <property type="match status" value="1"/>
</dbReference>
<keyword evidence="2 12" id="KW-0489">Methyltransferase</keyword>
<comment type="catalytic activity">
    <reaction evidence="10 12">
        <text>cytidine(4) in tRNA(Gly)(GCC) + S-adenosyl-L-methionine = 2'-O-methylcytidine(4) in tRNA(Gly)(GCC) + S-adenosyl-L-homocysteine + H(+)</text>
        <dbReference type="Rhea" id="RHEA:43192"/>
        <dbReference type="Rhea" id="RHEA-COMP:10399"/>
        <dbReference type="Rhea" id="RHEA-COMP:10400"/>
        <dbReference type="ChEBI" id="CHEBI:15378"/>
        <dbReference type="ChEBI" id="CHEBI:57856"/>
        <dbReference type="ChEBI" id="CHEBI:59789"/>
        <dbReference type="ChEBI" id="CHEBI:74495"/>
        <dbReference type="ChEBI" id="CHEBI:82748"/>
        <dbReference type="EC" id="2.1.1.225"/>
    </reaction>
</comment>
<reference evidence="15 16" key="1">
    <citation type="journal article" date="2019" name="PLoS Negl. Trop. Dis.">
        <title>Whole genome sequencing of Entamoeba nuttalli reveals mammalian host-related molecular signatures and a novel octapeptide-repeat surface protein.</title>
        <authorList>
            <person name="Tanaka M."/>
            <person name="Makiuchi T."/>
            <person name="Komiyama T."/>
            <person name="Shiina T."/>
            <person name="Osaki K."/>
            <person name="Tachibana H."/>
        </authorList>
    </citation>
    <scope>NUCLEOTIDE SEQUENCE [LARGE SCALE GENOMIC DNA]</scope>
    <source>
        <strain evidence="15 16">P19-061405</strain>
    </source>
</reference>
<keyword evidence="5 12" id="KW-0819">tRNA processing</keyword>
<accession>A0ABQ0DHJ7</accession>
<dbReference type="EC" id="2.1.1.225" evidence="12"/>
<dbReference type="EMBL" id="BAAFRS010000102">
    <property type="protein sequence ID" value="GAB1222322.1"/>
    <property type="molecule type" value="Genomic_DNA"/>
</dbReference>
<evidence type="ECO:0000256" key="8">
    <source>
        <dbReference type="ARBA" id="ARBA00022833"/>
    </source>
</evidence>
<keyword evidence="3 12" id="KW-0808">Transferase</keyword>
<keyword evidence="16" id="KW-1185">Reference proteome</keyword>
<evidence type="ECO:0000256" key="13">
    <source>
        <dbReference type="SAM" id="Coils"/>
    </source>
</evidence>
<organism evidence="15 16">
    <name type="scientific">Entamoeba nuttalli</name>
    <dbReference type="NCBI Taxonomy" id="412467"/>
    <lineage>
        <taxon>Eukaryota</taxon>
        <taxon>Amoebozoa</taxon>
        <taxon>Evosea</taxon>
        <taxon>Archamoebae</taxon>
        <taxon>Mastigamoebida</taxon>
        <taxon>Entamoebidae</taxon>
        <taxon>Entamoeba</taxon>
    </lineage>
</organism>
<evidence type="ECO:0000313" key="15">
    <source>
        <dbReference type="EMBL" id="GAB1222322.1"/>
    </source>
</evidence>
<evidence type="ECO:0000256" key="6">
    <source>
        <dbReference type="ARBA" id="ARBA00022723"/>
    </source>
</evidence>
<evidence type="ECO:0000259" key="14">
    <source>
        <dbReference type="PROSITE" id="PS51800"/>
    </source>
</evidence>
<comment type="catalytic activity">
    <reaction evidence="9 12">
        <text>cytidine(4) in tRNA(Pro) + S-adenosyl-L-methionine = 2'-O-methylcytidine(4) in tRNA(Pro) + S-adenosyl-L-homocysteine + H(+)</text>
        <dbReference type="Rhea" id="RHEA:32767"/>
        <dbReference type="Rhea" id="RHEA-COMP:10397"/>
        <dbReference type="Rhea" id="RHEA-COMP:10398"/>
        <dbReference type="ChEBI" id="CHEBI:15378"/>
        <dbReference type="ChEBI" id="CHEBI:57856"/>
        <dbReference type="ChEBI" id="CHEBI:59789"/>
        <dbReference type="ChEBI" id="CHEBI:74495"/>
        <dbReference type="ChEBI" id="CHEBI:82748"/>
        <dbReference type="EC" id="2.1.1.225"/>
    </reaction>
</comment>
<evidence type="ECO:0000256" key="1">
    <source>
        <dbReference type="ARBA" id="ARBA00005265"/>
    </source>
</evidence>
<protein>
    <recommendedName>
        <fullName evidence="12">tRNA:m(4)X modification enzyme TRM13</fullName>
        <ecNumber evidence="12">2.1.1.225</ecNumber>
    </recommendedName>
</protein>
<dbReference type="InterPro" id="IPR022776">
    <property type="entry name" value="TRM13/UPF0224_CHHC_Znf_dom"/>
</dbReference>
<evidence type="ECO:0000256" key="12">
    <source>
        <dbReference type="RuleBase" id="RU367103"/>
    </source>
</evidence>
<name>A0ABQ0DHJ7_9EUKA</name>
<dbReference type="Pfam" id="PF05253">
    <property type="entry name" value="zf-U11-48K"/>
    <property type="match status" value="1"/>
</dbReference>
<dbReference type="InterPro" id="IPR007871">
    <property type="entry name" value="Methyltransferase_TRM13"/>
</dbReference>
<comment type="similarity">
    <text evidence="1 12">Belongs to the methyltransferase TRM13 family.</text>
</comment>
<evidence type="ECO:0000313" key="16">
    <source>
        <dbReference type="Proteomes" id="UP001628156"/>
    </source>
</evidence>
<evidence type="ECO:0000256" key="10">
    <source>
        <dbReference type="ARBA" id="ARBA00048635"/>
    </source>
</evidence>
<dbReference type="Proteomes" id="UP001628156">
    <property type="component" value="Unassembled WGS sequence"/>
</dbReference>
<dbReference type="PANTHER" id="PTHR12998">
    <property type="entry name" value="TRNA:M(4)X MODIFICATION ENZYME TRM13 HOMOLOG"/>
    <property type="match status" value="1"/>
</dbReference>
<gene>
    <name evidence="15" type="ORF">ENUP19_0102G0021</name>
</gene>
<feature type="domain" description="CHHC U11-48K-type" evidence="14">
    <location>
        <begin position="62"/>
        <end position="89"/>
    </location>
</feature>
<sequence>MSEEQHKKAEIGILQDIEEKKEQETKIVEDKEEQEEKTIKDIEEKKEEFDRKEYYKKKNSETVICPFNKEHIIKKRRYLRHIKGCPNNPTRKATYGKKYIIENINRPIIKESITKEVEIKRLLPFLEDKFIEKGIDNNRKGSVFIRCECNKMKLSQFGEEEIEILKERVKIIYEYMEKKYIDIFKGIRNNKEKEGEEESVEEKEIENIEMPEGWEFQSEKHSKQCISILKHLIDKEIIINSGDKKQNIVESGAGSGMLSAYYSILPHSNDTRIYLIDRMTGLRKKYDRFSKRTGDQITRIAADLSDIDINELINETEIDDKIQTQENSTIIIGKHLCGSATDMALRMGISLTKTKRLRGIGIALCCHFKGDGHDDCTIDFFNGLGVRIAELTLIHRMAAWGVSLNDCNDKSKDGDNDKKVIGQMCRTILNVARVIWLKNQKFIGDAGLVKYCKKTSSLENVLLWAKSKYD</sequence>
<dbReference type="InterPro" id="IPR039044">
    <property type="entry name" value="Trm13"/>
</dbReference>
<keyword evidence="4 12" id="KW-0949">S-adenosyl-L-methionine</keyword>
<comment type="caution">
    <text evidence="15">The sequence shown here is derived from an EMBL/GenBank/DDBJ whole genome shotgun (WGS) entry which is preliminary data.</text>
</comment>
<dbReference type="PROSITE" id="PS51800">
    <property type="entry name" value="ZF_CHHC_U11_48K"/>
    <property type="match status" value="1"/>
</dbReference>
<keyword evidence="6 12" id="KW-0479">Metal-binding</keyword>
<evidence type="ECO:0000256" key="3">
    <source>
        <dbReference type="ARBA" id="ARBA00022679"/>
    </source>
</evidence>
<keyword evidence="8 12" id="KW-0862">Zinc</keyword>
<keyword evidence="7 12" id="KW-0863">Zinc-finger</keyword>
<evidence type="ECO:0000256" key="11">
    <source>
        <dbReference type="ARBA" id="ARBA00049393"/>
    </source>
</evidence>
<comment type="catalytic activity">
    <reaction evidence="11 12">
        <text>adenosine(4) in tRNA(His) + S-adenosyl-L-methionine = 2'-O-methyladenosine(4) in tRNA(His) + S-adenosyl-L-homocysteine + H(+)</text>
        <dbReference type="Rhea" id="RHEA:43196"/>
        <dbReference type="Rhea" id="RHEA-COMP:10401"/>
        <dbReference type="Rhea" id="RHEA-COMP:10402"/>
        <dbReference type="ChEBI" id="CHEBI:15378"/>
        <dbReference type="ChEBI" id="CHEBI:57856"/>
        <dbReference type="ChEBI" id="CHEBI:59789"/>
        <dbReference type="ChEBI" id="CHEBI:74411"/>
        <dbReference type="ChEBI" id="CHEBI:74477"/>
        <dbReference type="EC" id="2.1.1.225"/>
    </reaction>
</comment>
<evidence type="ECO:0000256" key="2">
    <source>
        <dbReference type="ARBA" id="ARBA00022603"/>
    </source>
</evidence>
<feature type="coiled-coil region" evidence="13">
    <location>
        <begin position="14"/>
        <end position="52"/>
    </location>
</feature>
<comment type="function">
    <text evidence="12">tRNA methylase which 2'-O-methylates cytidine(4) in tRNA(Pro) and tRNA(Gly)(GCC), and adenosine(4) in tRNA(His).</text>
</comment>
<evidence type="ECO:0000256" key="4">
    <source>
        <dbReference type="ARBA" id="ARBA00022691"/>
    </source>
</evidence>
<evidence type="ECO:0000256" key="9">
    <source>
        <dbReference type="ARBA" id="ARBA00048165"/>
    </source>
</evidence>
<evidence type="ECO:0000256" key="5">
    <source>
        <dbReference type="ARBA" id="ARBA00022694"/>
    </source>
</evidence>
<dbReference type="PANTHER" id="PTHR12998:SF0">
    <property type="entry name" value="TRNA:M(4)X MODIFICATION ENZYME TRM13 HOMOLOG"/>
    <property type="match status" value="1"/>
</dbReference>
<evidence type="ECO:0000256" key="7">
    <source>
        <dbReference type="ARBA" id="ARBA00022771"/>
    </source>
</evidence>
<keyword evidence="13" id="KW-0175">Coiled coil</keyword>